<dbReference type="HOGENOM" id="CLU_3088324_0_0_1"/>
<protein>
    <submittedName>
        <fullName evidence="1">Uncharacterized protein</fullName>
    </submittedName>
</protein>
<name>H6QVE9_PUCGT</name>
<dbReference type="Proteomes" id="UP000008783">
    <property type="component" value="Unassembled WGS sequence"/>
</dbReference>
<dbReference type="InParanoid" id="H6QVE9"/>
<gene>
    <name evidence="1" type="ORF">PGTG_22724</name>
</gene>
<dbReference type="VEuPathDB" id="FungiDB:PGTG_22724"/>
<dbReference type="GeneID" id="13540832"/>
<accession>H6QVE9</accession>
<dbReference type="KEGG" id="pgr:PGTG_22724"/>
<keyword evidence="2" id="KW-1185">Reference proteome</keyword>
<sequence>MSSIGVAVLVRSRHVVEAVEFSEGDRCRKDVPPSVLKNWAKVDLSLLSDTTT</sequence>
<reference evidence="2" key="1">
    <citation type="journal article" date="2011" name="Proc. Natl. Acad. Sci. U.S.A.">
        <title>Obligate biotrophy features unraveled by the genomic analysis of rust fungi.</title>
        <authorList>
            <person name="Duplessis S."/>
            <person name="Cuomo C.A."/>
            <person name="Lin Y.-C."/>
            <person name="Aerts A."/>
            <person name="Tisserant E."/>
            <person name="Veneault-Fourrey C."/>
            <person name="Joly D.L."/>
            <person name="Hacquard S."/>
            <person name="Amselem J."/>
            <person name="Cantarel B.L."/>
            <person name="Chiu R."/>
            <person name="Coutinho P.M."/>
            <person name="Feau N."/>
            <person name="Field M."/>
            <person name="Frey P."/>
            <person name="Gelhaye E."/>
            <person name="Goldberg J."/>
            <person name="Grabherr M.G."/>
            <person name="Kodira C.D."/>
            <person name="Kohler A."/>
            <person name="Kuees U."/>
            <person name="Lindquist E.A."/>
            <person name="Lucas S.M."/>
            <person name="Mago R."/>
            <person name="Mauceli E."/>
            <person name="Morin E."/>
            <person name="Murat C."/>
            <person name="Pangilinan J.L."/>
            <person name="Park R."/>
            <person name="Pearson M."/>
            <person name="Quesneville H."/>
            <person name="Rouhier N."/>
            <person name="Sakthikumar S."/>
            <person name="Salamov A.A."/>
            <person name="Schmutz J."/>
            <person name="Selles B."/>
            <person name="Shapiro H."/>
            <person name="Tanguay P."/>
            <person name="Tuskan G.A."/>
            <person name="Henrissat B."/>
            <person name="Van de Peer Y."/>
            <person name="Rouze P."/>
            <person name="Ellis J.G."/>
            <person name="Dodds P.N."/>
            <person name="Schein J.E."/>
            <person name="Zhong S."/>
            <person name="Hamelin R.C."/>
            <person name="Grigoriev I.V."/>
            <person name="Szabo L.J."/>
            <person name="Martin F."/>
        </authorList>
    </citation>
    <scope>NUCLEOTIDE SEQUENCE [LARGE SCALE GENOMIC DNA]</scope>
    <source>
        <strain evidence="2">CRL 75-36-700-3 / race SCCL</strain>
    </source>
</reference>
<dbReference type="EMBL" id="DS178406">
    <property type="protein sequence ID" value="EHS62903.1"/>
    <property type="molecule type" value="Genomic_DNA"/>
</dbReference>
<organism evidence="1 2">
    <name type="scientific">Puccinia graminis f. sp. tritici (strain CRL 75-36-700-3 / race SCCL)</name>
    <name type="common">Black stem rust fungus</name>
    <dbReference type="NCBI Taxonomy" id="418459"/>
    <lineage>
        <taxon>Eukaryota</taxon>
        <taxon>Fungi</taxon>
        <taxon>Dikarya</taxon>
        <taxon>Basidiomycota</taxon>
        <taxon>Pucciniomycotina</taxon>
        <taxon>Pucciniomycetes</taxon>
        <taxon>Pucciniales</taxon>
        <taxon>Pucciniaceae</taxon>
        <taxon>Puccinia</taxon>
    </lineage>
</organism>
<dbReference type="RefSeq" id="XP_003888518.1">
    <property type="nucleotide sequence ID" value="XM_003888469.1"/>
</dbReference>
<evidence type="ECO:0000313" key="2">
    <source>
        <dbReference type="Proteomes" id="UP000008783"/>
    </source>
</evidence>
<dbReference type="AlphaFoldDB" id="H6QVE9"/>
<proteinExistence type="predicted"/>
<evidence type="ECO:0000313" key="1">
    <source>
        <dbReference type="EMBL" id="EHS62903.1"/>
    </source>
</evidence>